<keyword evidence="2" id="KW-0812">Transmembrane</keyword>
<keyword evidence="4" id="KW-1185">Reference proteome</keyword>
<comment type="caution">
    <text evidence="3">The sequence shown here is derived from an EMBL/GenBank/DDBJ whole genome shotgun (WGS) entry which is preliminary data.</text>
</comment>
<gene>
    <name evidence="3" type="ORF">FHR32_003374</name>
</gene>
<keyword evidence="2" id="KW-1133">Transmembrane helix</keyword>
<feature type="transmembrane region" description="Helical" evidence="2">
    <location>
        <begin position="188"/>
        <end position="207"/>
    </location>
</feature>
<evidence type="ECO:0000256" key="1">
    <source>
        <dbReference type="SAM" id="MobiDB-lite"/>
    </source>
</evidence>
<feature type="transmembrane region" description="Helical" evidence="2">
    <location>
        <begin position="14"/>
        <end position="35"/>
    </location>
</feature>
<dbReference type="AlphaFoldDB" id="A0A7W7RVL2"/>
<organism evidence="3 4">
    <name type="scientific">Streptosporangium album</name>
    <dbReference type="NCBI Taxonomy" id="47479"/>
    <lineage>
        <taxon>Bacteria</taxon>
        <taxon>Bacillati</taxon>
        <taxon>Actinomycetota</taxon>
        <taxon>Actinomycetes</taxon>
        <taxon>Streptosporangiales</taxon>
        <taxon>Streptosporangiaceae</taxon>
        <taxon>Streptosporangium</taxon>
    </lineage>
</organism>
<keyword evidence="2" id="KW-0472">Membrane</keyword>
<feature type="region of interest" description="Disordered" evidence="1">
    <location>
        <begin position="221"/>
        <end position="257"/>
    </location>
</feature>
<name>A0A7W7RVL2_9ACTN</name>
<dbReference type="Proteomes" id="UP000534286">
    <property type="component" value="Unassembled WGS sequence"/>
</dbReference>
<dbReference type="EMBL" id="JACHJU010000001">
    <property type="protein sequence ID" value="MBB4939069.1"/>
    <property type="molecule type" value="Genomic_DNA"/>
</dbReference>
<evidence type="ECO:0000313" key="3">
    <source>
        <dbReference type="EMBL" id="MBB4939069.1"/>
    </source>
</evidence>
<evidence type="ECO:0008006" key="5">
    <source>
        <dbReference type="Google" id="ProtNLM"/>
    </source>
</evidence>
<evidence type="ECO:0000313" key="4">
    <source>
        <dbReference type="Proteomes" id="UP000534286"/>
    </source>
</evidence>
<protein>
    <recommendedName>
        <fullName evidence="5">Polysaccharide chain length determinant N-terminal domain-containing protein</fullName>
    </recommendedName>
</protein>
<accession>A0A7W7RVL2</accession>
<proteinExistence type="predicted"/>
<dbReference type="RefSeq" id="WP_184755143.1">
    <property type="nucleotide sequence ID" value="NZ_BAABEK010000013.1"/>
</dbReference>
<evidence type="ECO:0000256" key="2">
    <source>
        <dbReference type="SAM" id="Phobius"/>
    </source>
</evidence>
<reference evidence="3 4" key="1">
    <citation type="submission" date="2020-08" db="EMBL/GenBank/DDBJ databases">
        <title>Sequencing the genomes of 1000 actinobacteria strains.</title>
        <authorList>
            <person name="Klenk H.-P."/>
        </authorList>
    </citation>
    <scope>NUCLEOTIDE SEQUENCE [LARGE SCALE GENOMIC DNA]</scope>
    <source>
        <strain evidence="3 4">DSM 43023</strain>
    </source>
</reference>
<sequence>MDFWGTVLVLLRRWYIVMPTFALSLATAAGIYSTIPTTYISSAVLILTTPTTGGSLPSNPNVPNGLTNPMLNFDNGLNVSASILIAVMGTPDMAVELGAVEGGDTSFKVTNGGNNLESLATGPFLFIEGESASAQGALDIVTRVIARARRELFERQEAVKAPRVTYITTYEAVPPTTPEAQRGRKLRAVAAAVGVGAVASLCAAFAAESFAWTRRARRRDDGPAAADHTDAEEAGGASPGVSALNGRLPAGGPAVRR</sequence>
<feature type="compositionally biased region" description="Basic and acidic residues" evidence="1">
    <location>
        <begin position="221"/>
        <end position="231"/>
    </location>
</feature>